<evidence type="ECO:0000256" key="6">
    <source>
        <dbReference type="SAM" id="Phobius"/>
    </source>
</evidence>
<feature type="transmembrane region" description="Helical" evidence="6">
    <location>
        <begin position="65"/>
        <end position="90"/>
    </location>
</feature>
<dbReference type="VEuPathDB" id="VectorBase:LDEU008788"/>
<dbReference type="InterPro" id="IPR050173">
    <property type="entry name" value="ABC_transporter_C-like"/>
</dbReference>
<keyword evidence="3" id="KW-0067">ATP-binding</keyword>
<keyword evidence="5 6" id="KW-0472">Membrane</keyword>
<comment type="caution">
    <text evidence="7">The sequence shown here is derived from an EMBL/GenBank/DDBJ whole genome shotgun (WGS) entry which is preliminary data.</text>
</comment>
<evidence type="ECO:0000256" key="5">
    <source>
        <dbReference type="ARBA" id="ARBA00023136"/>
    </source>
</evidence>
<protein>
    <submittedName>
        <fullName evidence="7">Multidrug resistance-associated protein 4-like protein</fullName>
    </submittedName>
</protein>
<keyword evidence="2" id="KW-0547">Nucleotide-binding</keyword>
<keyword evidence="1 6" id="KW-0812">Transmembrane</keyword>
<name>A0A443S6X5_9ACAR</name>
<dbReference type="EMBL" id="NCKV01006827">
    <property type="protein sequence ID" value="RWS23253.1"/>
    <property type="molecule type" value="Genomic_DNA"/>
</dbReference>
<dbReference type="InterPro" id="IPR036640">
    <property type="entry name" value="ABC1_TM_sf"/>
</dbReference>
<accession>A0A443S6X5</accession>
<dbReference type="STRING" id="299467.A0A443S6X5"/>
<dbReference type="GO" id="GO:0042626">
    <property type="term" value="F:ATPase-coupled transmembrane transporter activity"/>
    <property type="evidence" value="ECO:0007669"/>
    <property type="project" value="TreeGrafter"/>
</dbReference>
<feature type="transmembrane region" description="Helical" evidence="6">
    <location>
        <begin position="110"/>
        <end position="130"/>
    </location>
</feature>
<reference evidence="7 8" key="1">
    <citation type="journal article" date="2018" name="Gigascience">
        <title>Genomes of trombidid mites reveal novel predicted allergens and laterally-transferred genes associated with secondary metabolism.</title>
        <authorList>
            <person name="Dong X."/>
            <person name="Chaisiri K."/>
            <person name="Xia D."/>
            <person name="Armstrong S.D."/>
            <person name="Fang Y."/>
            <person name="Donnelly M.J."/>
            <person name="Kadowaki T."/>
            <person name="McGarry J.W."/>
            <person name="Darby A.C."/>
            <person name="Makepeace B.L."/>
        </authorList>
    </citation>
    <scope>NUCLEOTIDE SEQUENCE [LARGE SCALE GENOMIC DNA]</scope>
    <source>
        <strain evidence="7">UoL-UT</strain>
    </source>
</reference>
<dbReference type="OrthoDB" id="6511082at2759"/>
<dbReference type="AlphaFoldDB" id="A0A443S6X5"/>
<dbReference type="SUPFAM" id="SSF90123">
    <property type="entry name" value="ABC transporter transmembrane region"/>
    <property type="match status" value="1"/>
</dbReference>
<dbReference type="GO" id="GO:0005524">
    <property type="term" value="F:ATP binding"/>
    <property type="evidence" value="ECO:0007669"/>
    <property type="project" value="UniProtKB-KW"/>
</dbReference>
<evidence type="ECO:0000313" key="8">
    <source>
        <dbReference type="Proteomes" id="UP000288716"/>
    </source>
</evidence>
<dbReference type="PANTHER" id="PTHR24223">
    <property type="entry name" value="ATP-BINDING CASSETTE SUB-FAMILY C"/>
    <property type="match status" value="1"/>
</dbReference>
<dbReference type="Proteomes" id="UP000288716">
    <property type="component" value="Unassembled WGS sequence"/>
</dbReference>
<keyword evidence="4 6" id="KW-1133">Transmembrane helix</keyword>
<gene>
    <name evidence="7" type="ORF">B4U80_13945</name>
</gene>
<sequence length="167" mass="19128">MKIFAIGIRRELGLEDFPKAPKAERCDYASEKLRKNWEYELLQSKRSCRATNFVVPLLKSFKAELIISLLMHLCMESTSVAQALLIGTIIRYFSANDKTNSTFNDARNAAIILCSSLVIFSVLRHQFFFYTQRVAIRMKTAISVLIFEKVGNEVLQSVSLEIILKRN</sequence>
<proteinExistence type="predicted"/>
<evidence type="ECO:0000256" key="4">
    <source>
        <dbReference type="ARBA" id="ARBA00022989"/>
    </source>
</evidence>
<evidence type="ECO:0000256" key="2">
    <source>
        <dbReference type="ARBA" id="ARBA00022741"/>
    </source>
</evidence>
<keyword evidence="8" id="KW-1185">Reference proteome</keyword>
<organism evidence="7 8">
    <name type="scientific">Leptotrombidium deliense</name>
    <dbReference type="NCBI Taxonomy" id="299467"/>
    <lineage>
        <taxon>Eukaryota</taxon>
        <taxon>Metazoa</taxon>
        <taxon>Ecdysozoa</taxon>
        <taxon>Arthropoda</taxon>
        <taxon>Chelicerata</taxon>
        <taxon>Arachnida</taxon>
        <taxon>Acari</taxon>
        <taxon>Acariformes</taxon>
        <taxon>Trombidiformes</taxon>
        <taxon>Prostigmata</taxon>
        <taxon>Anystina</taxon>
        <taxon>Parasitengona</taxon>
        <taxon>Trombiculoidea</taxon>
        <taxon>Trombiculidae</taxon>
        <taxon>Leptotrombidium</taxon>
    </lineage>
</organism>
<evidence type="ECO:0000313" key="7">
    <source>
        <dbReference type="EMBL" id="RWS23253.1"/>
    </source>
</evidence>
<dbReference type="GO" id="GO:0016020">
    <property type="term" value="C:membrane"/>
    <property type="evidence" value="ECO:0007669"/>
    <property type="project" value="InterPro"/>
</dbReference>
<evidence type="ECO:0000256" key="3">
    <source>
        <dbReference type="ARBA" id="ARBA00022840"/>
    </source>
</evidence>
<evidence type="ECO:0000256" key="1">
    <source>
        <dbReference type="ARBA" id="ARBA00022692"/>
    </source>
</evidence>
<dbReference type="Gene3D" id="1.20.1560.10">
    <property type="entry name" value="ABC transporter type 1, transmembrane domain"/>
    <property type="match status" value="1"/>
</dbReference>